<dbReference type="PANTHER" id="PTHR11049">
    <property type="entry name" value="ACYL COENZYME A THIOESTER HYDROLASE"/>
    <property type="match status" value="1"/>
</dbReference>
<accession>A0A2W4ZV05</accession>
<comment type="similarity">
    <text evidence="1">Belongs to the acyl coenzyme A hydrolase family.</text>
</comment>
<dbReference type="Pfam" id="PF03061">
    <property type="entry name" value="4HBT"/>
    <property type="match status" value="1"/>
</dbReference>
<dbReference type="GO" id="GO:0005829">
    <property type="term" value="C:cytosol"/>
    <property type="evidence" value="ECO:0007669"/>
    <property type="project" value="TreeGrafter"/>
</dbReference>
<dbReference type="GO" id="GO:0052816">
    <property type="term" value="F:long-chain fatty acyl-CoA hydrolase activity"/>
    <property type="evidence" value="ECO:0007669"/>
    <property type="project" value="TreeGrafter"/>
</dbReference>
<evidence type="ECO:0000313" key="6">
    <source>
        <dbReference type="Proteomes" id="UP000249557"/>
    </source>
</evidence>
<comment type="caution">
    <text evidence="5">The sequence shown here is derived from an EMBL/GenBank/DDBJ whole genome shotgun (WGS) entry which is preliminary data.</text>
</comment>
<organism evidence="5 6">
    <name type="scientific">Micavibrio aeruginosavorus</name>
    <dbReference type="NCBI Taxonomy" id="349221"/>
    <lineage>
        <taxon>Bacteria</taxon>
        <taxon>Pseudomonadati</taxon>
        <taxon>Bdellovibrionota</taxon>
        <taxon>Bdellovibrionia</taxon>
        <taxon>Bdellovibrionales</taxon>
        <taxon>Pseudobdellovibrionaceae</taxon>
        <taxon>Micavibrio</taxon>
    </lineage>
</organism>
<dbReference type="InterPro" id="IPR040170">
    <property type="entry name" value="Cytosol_ACT"/>
</dbReference>
<dbReference type="AlphaFoldDB" id="A0A2W4ZV05"/>
<dbReference type="Proteomes" id="UP000249557">
    <property type="component" value="Unassembled WGS sequence"/>
</dbReference>
<gene>
    <name evidence="5" type="ORF">DI626_06910</name>
</gene>
<dbReference type="PROSITE" id="PS51770">
    <property type="entry name" value="HOTDOG_ACOT"/>
    <property type="match status" value="1"/>
</dbReference>
<proteinExistence type="inferred from homology"/>
<dbReference type="PANTHER" id="PTHR11049:SF5">
    <property type="entry name" value="ACYL-COA THIOESTER HYDROLASE YCIA"/>
    <property type="match status" value="1"/>
</dbReference>
<dbReference type="SUPFAM" id="SSF54637">
    <property type="entry name" value="Thioesterase/thiol ester dehydrase-isomerase"/>
    <property type="match status" value="1"/>
</dbReference>
<dbReference type="EMBL" id="QFNK01000130">
    <property type="protein sequence ID" value="PZO86110.1"/>
    <property type="molecule type" value="Genomic_DNA"/>
</dbReference>
<dbReference type="InterPro" id="IPR006683">
    <property type="entry name" value="Thioestr_dom"/>
</dbReference>
<reference evidence="5 6" key="1">
    <citation type="submission" date="2017-08" db="EMBL/GenBank/DDBJ databases">
        <title>Infants hospitalized years apart are colonized by the same room-sourced microbial strains.</title>
        <authorList>
            <person name="Brooks B."/>
            <person name="Olm M.R."/>
            <person name="Firek B.A."/>
            <person name="Baker R."/>
            <person name="Thomas B.C."/>
            <person name="Morowitz M.J."/>
            <person name="Banfield J.F."/>
        </authorList>
    </citation>
    <scope>NUCLEOTIDE SEQUENCE [LARGE SCALE GENOMIC DNA]</scope>
    <source>
        <strain evidence="5">S2_018_000_R2_104</strain>
    </source>
</reference>
<evidence type="ECO:0000256" key="3">
    <source>
        <dbReference type="PROSITE-ProRule" id="PRU01106"/>
    </source>
</evidence>
<dbReference type="GO" id="GO:0009062">
    <property type="term" value="P:fatty acid catabolic process"/>
    <property type="evidence" value="ECO:0007669"/>
    <property type="project" value="TreeGrafter"/>
</dbReference>
<dbReference type="CDD" id="cd03442">
    <property type="entry name" value="BFIT_BACH"/>
    <property type="match status" value="1"/>
</dbReference>
<dbReference type="InterPro" id="IPR029069">
    <property type="entry name" value="HotDog_dom_sf"/>
</dbReference>
<dbReference type="GO" id="GO:0006637">
    <property type="term" value="P:acyl-CoA metabolic process"/>
    <property type="evidence" value="ECO:0007669"/>
    <property type="project" value="TreeGrafter"/>
</dbReference>
<evidence type="ECO:0000259" key="4">
    <source>
        <dbReference type="PROSITE" id="PS51770"/>
    </source>
</evidence>
<feature type="domain" description="HotDog ACOT-type" evidence="4">
    <location>
        <begin position="6"/>
        <end position="121"/>
    </location>
</feature>
<dbReference type="InterPro" id="IPR033120">
    <property type="entry name" value="HOTDOG_ACOT"/>
</dbReference>
<evidence type="ECO:0000313" key="5">
    <source>
        <dbReference type="EMBL" id="PZO86110.1"/>
    </source>
</evidence>
<protein>
    <submittedName>
        <fullName evidence="5">Acyl-CoA thioesterase</fullName>
    </submittedName>
</protein>
<evidence type="ECO:0000256" key="2">
    <source>
        <dbReference type="ARBA" id="ARBA00022801"/>
    </source>
</evidence>
<name>A0A2W4ZV05_9BACT</name>
<evidence type="ECO:0000256" key="1">
    <source>
        <dbReference type="ARBA" id="ARBA00010458"/>
    </source>
</evidence>
<keyword evidence="2 3" id="KW-0378">Hydrolase</keyword>
<dbReference type="Gene3D" id="3.10.129.10">
    <property type="entry name" value="Hotdog Thioesterase"/>
    <property type="match status" value="1"/>
</dbReference>
<sequence length="129" mass="14642">MPEELRGRVPTLKVVPLLSNSNPNGDIFGGWILSQMDLAGASRAYQYVRGRIVTVGVEAMSFHKPVLLGDQVSFYTKVFKVGRTSITILIESWALRHSFGRNYEYHKVTEGLYTYVHIDENRKPAKIEL</sequence>